<dbReference type="PRINTS" id="PR00344">
    <property type="entry name" value="BCTRLSENSOR"/>
</dbReference>
<keyword evidence="4" id="KW-0808">Transferase</keyword>
<feature type="domain" description="Histidine kinase" evidence="7">
    <location>
        <begin position="143"/>
        <end position="354"/>
    </location>
</feature>
<evidence type="ECO:0000259" key="8">
    <source>
        <dbReference type="PROSITE" id="PS50112"/>
    </source>
</evidence>
<evidence type="ECO:0000256" key="1">
    <source>
        <dbReference type="ARBA" id="ARBA00000085"/>
    </source>
</evidence>
<dbReference type="SUPFAM" id="SSF55785">
    <property type="entry name" value="PYP-like sensor domain (PAS domain)"/>
    <property type="match status" value="1"/>
</dbReference>
<dbReference type="GO" id="GO:0005524">
    <property type="term" value="F:ATP binding"/>
    <property type="evidence" value="ECO:0007669"/>
    <property type="project" value="UniProtKB-KW"/>
</dbReference>
<keyword evidence="9" id="KW-0547">Nucleotide-binding</keyword>
<dbReference type="Gene3D" id="3.30.565.10">
    <property type="entry name" value="Histidine kinase-like ATPase, C-terminal domain"/>
    <property type="match status" value="1"/>
</dbReference>
<feature type="domain" description="PAS" evidence="8">
    <location>
        <begin position="25"/>
        <end position="74"/>
    </location>
</feature>
<keyword evidence="9" id="KW-0067">ATP-binding</keyword>
<dbReference type="EMBL" id="JBHSKS010000004">
    <property type="protein sequence ID" value="MFC5191557.1"/>
    <property type="molecule type" value="Genomic_DNA"/>
</dbReference>
<dbReference type="InterPro" id="IPR013655">
    <property type="entry name" value="PAS_fold_3"/>
</dbReference>
<protein>
    <recommendedName>
        <fullName evidence="2">histidine kinase</fullName>
        <ecNumber evidence="2">2.7.13.3</ecNumber>
    </recommendedName>
</protein>
<evidence type="ECO:0000256" key="4">
    <source>
        <dbReference type="ARBA" id="ARBA00022679"/>
    </source>
</evidence>
<dbReference type="SMART" id="SM00091">
    <property type="entry name" value="PAS"/>
    <property type="match status" value="1"/>
</dbReference>
<dbReference type="SUPFAM" id="SSF55874">
    <property type="entry name" value="ATPase domain of HSP90 chaperone/DNA topoisomerase II/histidine kinase"/>
    <property type="match status" value="1"/>
</dbReference>
<dbReference type="InterPro" id="IPR003594">
    <property type="entry name" value="HATPase_dom"/>
</dbReference>
<dbReference type="InterPro" id="IPR036097">
    <property type="entry name" value="HisK_dim/P_sf"/>
</dbReference>
<evidence type="ECO:0000256" key="3">
    <source>
        <dbReference type="ARBA" id="ARBA00022553"/>
    </source>
</evidence>
<dbReference type="SMART" id="SM00387">
    <property type="entry name" value="HATPase_c"/>
    <property type="match status" value="1"/>
</dbReference>
<dbReference type="InterPro" id="IPR036890">
    <property type="entry name" value="HATPase_C_sf"/>
</dbReference>
<evidence type="ECO:0000256" key="5">
    <source>
        <dbReference type="ARBA" id="ARBA00022777"/>
    </source>
</evidence>
<comment type="catalytic activity">
    <reaction evidence="1">
        <text>ATP + protein L-histidine = ADP + protein N-phospho-L-histidine.</text>
        <dbReference type="EC" id="2.7.13.3"/>
    </reaction>
</comment>
<dbReference type="InterPro" id="IPR052162">
    <property type="entry name" value="Sensor_kinase/Photoreceptor"/>
</dbReference>
<dbReference type="PANTHER" id="PTHR43304:SF1">
    <property type="entry name" value="PAC DOMAIN-CONTAINING PROTEIN"/>
    <property type="match status" value="1"/>
</dbReference>
<dbReference type="SUPFAM" id="SSF47384">
    <property type="entry name" value="Homodimeric domain of signal transducing histidine kinase"/>
    <property type="match status" value="1"/>
</dbReference>
<evidence type="ECO:0000313" key="10">
    <source>
        <dbReference type="Proteomes" id="UP001596163"/>
    </source>
</evidence>
<dbReference type="PROSITE" id="PS50109">
    <property type="entry name" value="HIS_KIN"/>
    <property type="match status" value="1"/>
</dbReference>
<dbReference type="RefSeq" id="WP_377913710.1">
    <property type="nucleotide sequence ID" value="NZ_JBHSKS010000004.1"/>
</dbReference>
<dbReference type="InterPro" id="IPR005467">
    <property type="entry name" value="His_kinase_dom"/>
</dbReference>
<sequence length="354" mass="40271">MSPTKFDYELFFELTADLFCIAGFDGYFKKINTSVSKVLGYSMEELYSRPISDFIHPEDKTTTTRVREQLLQSKPLLNFENRYLTKTGETVWLSWTSMPVNSQQVVFAIAKNITHQKEIEAQRNSLLTQLSQLNQELKQLTFSTSHDLRAPVNNLLSAFDLLDAEKIKDRETLELIQLVRNSGKKLSFTLNKYIDVLKERHEKEASIESIILTEVLSSVSISIKSLIDSAKATITYDFAEGDTVDFNREYLESIFLNLITNSIKYARPEVYPTIHFSTKSIDEALQLSVEDNGQGMDLEKVGSRIFKLNQSFHGNSDSKGVGLYLVYHHVTSLGGKIEVESEVNKGTTFRISFP</sequence>
<dbReference type="CDD" id="cd00130">
    <property type="entry name" value="PAS"/>
    <property type="match status" value="1"/>
</dbReference>
<reference evidence="10" key="1">
    <citation type="journal article" date="2019" name="Int. J. Syst. Evol. Microbiol.">
        <title>The Global Catalogue of Microorganisms (GCM) 10K type strain sequencing project: providing services to taxonomists for standard genome sequencing and annotation.</title>
        <authorList>
            <consortium name="The Broad Institute Genomics Platform"/>
            <consortium name="The Broad Institute Genome Sequencing Center for Infectious Disease"/>
            <person name="Wu L."/>
            <person name="Ma J."/>
        </authorList>
    </citation>
    <scope>NUCLEOTIDE SEQUENCE [LARGE SCALE GENOMIC DNA]</scope>
    <source>
        <strain evidence="10">CGMCC 1.7030</strain>
    </source>
</reference>
<dbReference type="InterPro" id="IPR004358">
    <property type="entry name" value="Sig_transdc_His_kin-like_C"/>
</dbReference>
<keyword evidence="5" id="KW-0418">Kinase</keyword>
<evidence type="ECO:0000256" key="2">
    <source>
        <dbReference type="ARBA" id="ARBA00012438"/>
    </source>
</evidence>
<dbReference type="InterPro" id="IPR000014">
    <property type="entry name" value="PAS"/>
</dbReference>
<feature type="coiled-coil region" evidence="6">
    <location>
        <begin position="116"/>
        <end position="143"/>
    </location>
</feature>
<dbReference type="Proteomes" id="UP001596163">
    <property type="component" value="Unassembled WGS sequence"/>
</dbReference>
<dbReference type="InterPro" id="IPR003661">
    <property type="entry name" value="HisK_dim/P_dom"/>
</dbReference>
<dbReference type="Gene3D" id="3.30.450.20">
    <property type="entry name" value="PAS domain"/>
    <property type="match status" value="1"/>
</dbReference>
<dbReference type="InterPro" id="IPR035965">
    <property type="entry name" value="PAS-like_dom_sf"/>
</dbReference>
<evidence type="ECO:0000256" key="6">
    <source>
        <dbReference type="SAM" id="Coils"/>
    </source>
</evidence>
<accession>A0ABW0BUT7</accession>
<evidence type="ECO:0000313" key="9">
    <source>
        <dbReference type="EMBL" id="MFC5191557.1"/>
    </source>
</evidence>
<dbReference type="PANTHER" id="PTHR43304">
    <property type="entry name" value="PHYTOCHROME-LIKE PROTEIN CPH1"/>
    <property type="match status" value="1"/>
</dbReference>
<dbReference type="PROSITE" id="PS50112">
    <property type="entry name" value="PAS"/>
    <property type="match status" value="1"/>
</dbReference>
<name>A0ABW0BUT7_9BACT</name>
<dbReference type="Pfam" id="PF08447">
    <property type="entry name" value="PAS_3"/>
    <property type="match status" value="1"/>
</dbReference>
<dbReference type="CDD" id="cd00082">
    <property type="entry name" value="HisKA"/>
    <property type="match status" value="1"/>
</dbReference>
<comment type="caution">
    <text evidence="9">The sequence shown here is derived from an EMBL/GenBank/DDBJ whole genome shotgun (WGS) entry which is preliminary data.</text>
</comment>
<evidence type="ECO:0000259" key="7">
    <source>
        <dbReference type="PROSITE" id="PS50109"/>
    </source>
</evidence>
<gene>
    <name evidence="9" type="ORF">ACFPIK_07235</name>
</gene>
<keyword evidence="6" id="KW-0175">Coiled coil</keyword>
<keyword evidence="10" id="KW-1185">Reference proteome</keyword>
<dbReference type="EC" id="2.7.13.3" evidence="2"/>
<organism evidence="9 10">
    <name type="scientific">Algoriphagus aquatilis</name>
    <dbReference type="NCBI Taxonomy" id="490186"/>
    <lineage>
        <taxon>Bacteria</taxon>
        <taxon>Pseudomonadati</taxon>
        <taxon>Bacteroidota</taxon>
        <taxon>Cytophagia</taxon>
        <taxon>Cytophagales</taxon>
        <taxon>Cyclobacteriaceae</taxon>
        <taxon>Algoriphagus</taxon>
    </lineage>
</organism>
<keyword evidence="3" id="KW-0597">Phosphoprotein</keyword>
<dbReference type="Pfam" id="PF02518">
    <property type="entry name" value="HATPase_c"/>
    <property type="match status" value="1"/>
</dbReference>
<dbReference type="NCBIfam" id="TIGR00229">
    <property type="entry name" value="sensory_box"/>
    <property type="match status" value="1"/>
</dbReference>
<dbReference type="Gene3D" id="1.10.287.130">
    <property type="match status" value="1"/>
</dbReference>
<proteinExistence type="predicted"/>